<feature type="compositionally biased region" description="Polar residues" evidence="2">
    <location>
        <begin position="584"/>
        <end position="595"/>
    </location>
</feature>
<dbReference type="PANTHER" id="PTHR23172">
    <property type="entry name" value="AUXILIN/CYCLIN G-ASSOCIATED KINASE-RELATED"/>
    <property type="match status" value="1"/>
</dbReference>
<feature type="compositionally biased region" description="Basic and acidic residues" evidence="2">
    <location>
        <begin position="745"/>
        <end position="758"/>
    </location>
</feature>
<dbReference type="EMBL" id="OX459125">
    <property type="protein sequence ID" value="CAI9116779.1"/>
    <property type="molecule type" value="Genomic_DNA"/>
</dbReference>
<feature type="compositionally biased region" description="Basic and acidic residues" evidence="2">
    <location>
        <begin position="770"/>
        <end position="783"/>
    </location>
</feature>
<feature type="region of interest" description="Disordered" evidence="2">
    <location>
        <begin position="1079"/>
        <end position="1176"/>
    </location>
</feature>
<feature type="compositionally biased region" description="Basic and acidic residues" evidence="2">
    <location>
        <begin position="407"/>
        <end position="421"/>
    </location>
</feature>
<name>A0AAV1EAP8_OLDCO</name>
<feature type="compositionally biased region" description="Polar residues" evidence="2">
    <location>
        <begin position="1297"/>
        <end position="1313"/>
    </location>
</feature>
<keyword evidence="1" id="KW-0175">Coiled coil</keyword>
<evidence type="ECO:0000313" key="5">
    <source>
        <dbReference type="Proteomes" id="UP001161247"/>
    </source>
</evidence>
<feature type="compositionally biased region" description="Basic and acidic residues" evidence="2">
    <location>
        <begin position="1134"/>
        <end position="1176"/>
    </location>
</feature>
<feature type="compositionally biased region" description="Basic and acidic residues" evidence="2">
    <location>
        <begin position="873"/>
        <end position="885"/>
    </location>
</feature>
<feature type="region of interest" description="Disordered" evidence="2">
    <location>
        <begin position="696"/>
        <end position="810"/>
    </location>
</feature>
<feature type="compositionally biased region" description="Basic and acidic residues" evidence="2">
    <location>
        <begin position="696"/>
        <end position="738"/>
    </location>
</feature>
<dbReference type="GO" id="GO:0072583">
    <property type="term" value="P:clathrin-dependent endocytosis"/>
    <property type="evidence" value="ECO:0007669"/>
    <property type="project" value="TreeGrafter"/>
</dbReference>
<protein>
    <submittedName>
        <fullName evidence="4">OLC1v1018020C2</fullName>
    </submittedName>
</protein>
<evidence type="ECO:0000256" key="2">
    <source>
        <dbReference type="SAM" id="MobiDB-lite"/>
    </source>
</evidence>
<evidence type="ECO:0000313" key="4">
    <source>
        <dbReference type="EMBL" id="CAI9116779.1"/>
    </source>
</evidence>
<feature type="compositionally biased region" description="Basic and acidic residues" evidence="2">
    <location>
        <begin position="244"/>
        <end position="272"/>
    </location>
</feature>
<feature type="compositionally biased region" description="Polar residues" evidence="2">
    <location>
        <begin position="850"/>
        <end position="859"/>
    </location>
</feature>
<dbReference type="Proteomes" id="UP001161247">
    <property type="component" value="Chromosome 8"/>
</dbReference>
<proteinExistence type="predicted"/>
<gene>
    <name evidence="4" type="ORF">OLC1_LOCUS22980</name>
</gene>
<feature type="region of interest" description="Disordered" evidence="2">
    <location>
        <begin position="584"/>
        <end position="611"/>
    </location>
</feature>
<reference evidence="4" key="1">
    <citation type="submission" date="2023-03" db="EMBL/GenBank/DDBJ databases">
        <authorList>
            <person name="Julca I."/>
        </authorList>
    </citation>
    <scope>NUCLEOTIDE SEQUENCE</scope>
</reference>
<dbReference type="GO" id="GO:0072318">
    <property type="term" value="P:clathrin coat disassembly"/>
    <property type="evidence" value="ECO:0007669"/>
    <property type="project" value="TreeGrafter"/>
</dbReference>
<dbReference type="FunFam" id="1.10.287.110:FF:000009">
    <property type="entry name" value="Auxilin-related protein 1"/>
    <property type="match status" value="1"/>
</dbReference>
<dbReference type="PANTHER" id="PTHR23172:SF87">
    <property type="entry name" value="CHAPERONE DNAJ-DOMAIN SUPERFAMILY PROTEIN"/>
    <property type="match status" value="1"/>
</dbReference>
<dbReference type="Gene3D" id="1.10.287.110">
    <property type="entry name" value="DnaJ domain"/>
    <property type="match status" value="1"/>
</dbReference>
<evidence type="ECO:0000256" key="1">
    <source>
        <dbReference type="ARBA" id="ARBA00023054"/>
    </source>
</evidence>
<feature type="compositionally biased region" description="Polar residues" evidence="2">
    <location>
        <begin position="338"/>
        <end position="364"/>
    </location>
</feature>
<feature type="region of interest" description="Disordered" evidence="2">
    <location>
        <begin position="229"/>
        <end position="292"/>
    </location>
</feature>
<feature type="compositionally biased region" description="Basic and acidic residues" evidence="2">
    <location>
        <begin position="1247"/>
        <end position="1262"/>
    </location>
</feature>
<dbReference type="SUPFAM" id="SSF46565">
    <property type="entry name" value="Chaperone J-domain"/>
    <property type="match status" value="1"/>
</dbReference>
<accession>A0AAV1EAP8</accession>
<feature type="region of interest" description="Disordered" evidence="2">
    <location>
        <begin position="407"/>
        <end position="489"/>
    </location>
</feature>
<feature type="region of interest" description="Disordered" evidence="2">
    <location>
        <begin position="325"/>
        <end position="379"/>
    </location>
</feature>
<feature type="region of interest" description="Disordered" evidence="2">
    <location>
        <begin position="1247"/>
        <end position="1322"/>
    </location>
</feature>
<keyword evidence="5" id="KW-1185">Reference proteome</keyword>
<organism evidence="4 5">
    <name type="scientific">Oldenlandia corymbosa var. corymbosa</name>
    <dbReference type="NCBI Taxonomy" id="529605"/>
    <lineage>
        <taxon>Eukaryota</taxon>
        <taxon>Viridiplantae</taxon>
        <taxon>Streptophyta</taxon>
        <taxon>Embryophyta</taxon>
        <taxon>Tracheophyta</taxon>
        <taxon>Spermatophyta</taxon>
        <taxon>Magnoliopsida</taxon>
        <taxon>eudicotyledons</taxon>
        <taxon>Gunneridae</taxon>
        <taxon>Pentapetalae</taxon>
        <taxon>asterids</taxon>
        <taxon>lamiids</taxon>
        <taxon>Gentianales</taxon>
        <taxon>Rubiaceae</taxon>
        <taxon>Rubioideae</taxon>
        <taxon>Spermacoceae</taxon>
        <taxon>Hedyotis-Oldenlandia complex</taxon>
        <taxon>Oldenlandia</taxon>
    </lineage>
</organism>
<dbReference type="InterPro" id="IPR001623">
    <property type="entry name" value="DnaJ_domain"/>
</dbReference>
<feature type="region of interest" description="Disordered" evidence="2">
    <location>
        <begin position="850"/>
        <end position="887"/>
    </location>
</feature>
<dbReference type="PROSITE" id="PS50076">
    <property type="entry name" value="DNAJ_2"/>
    <property type="match status" value="1"/>
</dbReference>
<evidence type="ECO:0000259" key="3">
    <source>
        <dbReference type="PROSITE" id="PS50076"/>
    </source>
</evidence>
<feature type="compositionally biased region" description="Basic and acidic residues" evidence="2">
    <location>
        <begin position="1079"/>
        <end position="1094"/>
    </location>
</feature>
<feature type="compositionally biased region" description="Polar residues" evidence="2">
    <location>
        <begin position="792"/>
        <end position="803"/>
    </location>
</feature>
<feature type="domain" description="J" evidence="3">
    <location>
        <begin position="1389"/>
        <end position="1453"/>
    </location>
</feature>
<feature type="compositionally biased region" description="Polar residues" evidence="2">
    <location>
        <begin position="466"/>
        <end position="476"/>
    </location>
</feature>
<dbReference type="GO" id="GO:0030276">
    <property type="term" value="F:clathrin binding"/>
    <property type="evidence" value="ECO:0007669"/>
    <property type="project" value="TreeGrafter"/>
</dbReference>
<feature type="compositionally biased region" description="Basic and acidic residues" evidence="2">
    <location>
        <begin position="436"/>
        <end position="465"/>
    </location>
</feature>
<dbReference type="GO" id="GO:0005737">
    <property type="term" value="C:cytoplasm"/>
    <property type="evidence" value="ECO:0007669"/>
    <property type="project" value="TreeGrafter"/>
</dbReference>
<dbReference type="GO" id="GO:0031982">
    <property type="term" value="C:vesicle"/>
    <property type="evidence" value="ECO:0007669"/>
    <property type="project" value="TreeGrafter"/>
</dbReference>
<sequence length="1453" mass="160740">MAKPLYHHRRKLSNVPVAGGGGGNGLSFSSGKDSYDDVFSGGLKPRSGGGVGAPGFSSRRVAVEDYAEIFGGKNGAHHRGSSIPVLDLSELDDGVNGSDVFRGSGKKMDYSMIFGGGDDGDEPSAAPVPAFDELFNGVKRAKRNEVKTRVPAENGSPLKGPDRLNVSHNMKSHSCDGPAPVLDGEKQFNMSFHKTGERRKDILNGTTHIAQLNAVPGFTYVIDETARLRDTQQNKSMPPIPSEGNHHRSSSDHLQSNKKDKAMPPVKVEVDTKSPAPDQSDEKFGRRTKWQIPTTKSSEFSVKHKVECNRRDDDCLKDNLLHSDDSGLDSHLPKEPSPSCSSANLKDSKGQVKQSYVSSFGSKSEGSEAISGCATSDEELDVNSAAAASVEALRKAIEQAQESIRIAKEKMERKSRPRDSLKANGGCEINHAQETNGDKENNVKETGKSPEMKVKDPIRSTHESELGNSGFVSGFTQKEKPAAGRQAVSENVEVSGDNGVATWFSQLLNNGKQKMAALASELVVKKNQILQPGDKDMDNCEDIKPAKESLKVNAMDEVNSVNSIRQGVSTDAKLNVLQSSELNESMVDSGSSPNVNDVRPGDSPMSAKNDEVTTCRQHGLDREECNELKTDSFWETFTDMQSELPKAWKDLPESNSLEVEEKSIEPKAGNKVEIISVGDNSDGKIGEVESNLQQEELRLGLDTKEGAADKENDESKLATDIESDGKRPEDDLKEHLDGGNEQESDSQRLAKSVEHEESQIFSEEEELQEEIERIPAELHKNEEAGSMDEDAYNSSLDKNTNVNEELEESVEKSRVHLFEQVVHEQKSDTIFDKYSANGIENLVDFEDSSRSFMENNCEQTSERTETVEEKEDRDEFTAEFSRQESGEDECVVDNVGTNEYMYELDGDAESEKAAEEASCVEREHKLETSSVDHIDSEENIMESTVHDISDAPASGSSGSTLMFDFEHVVRESELEDIGTDSFSYNGIDRDVIDNQNATEASAVNDSSNSDLNDLNQQSEIHEIDDQEFTHITENLEETVREVGGRDQIESDIESESSLHHGFVHESGGTVETGHMAEIHSEKEVEKDNTEKCPKEQQWVQNEKESEGSHFSGEEDIETNSDGKTDQSSENYEEDFSRTFVKETKETREPFQKEEAGKDDIGTSEAKKRDRERERDRMAVERAIREARERAFAEARERAERAAVEKATAEVRQRAMAEARGKLDKVSSSVKAPVDKASIAAKLRAERAAVERATSEARERALEKAMSQKTTGETKPQSERDASGKFSGASRDAGLKHSYSSSDLDNFDGNSSESAQRRKARLERHQRIMERAAKALAEKNLRDVLAQREQAQKNKLAETLDAEIKRWASGKEGNLRALLSTLQYILGPASGWQPISLTEIVTTAAVKKAYRKATLYVHPDKLQQRGASIRQKYICEKVFDLLKAAWNKFNSEER</sequence>
<dbReference type="InterPro" id="IPR036869">
    <property type="entry name" value="J_dom_sf"/>
</dbReference>